<keyword evidence="1" id="KW-1133">Transmembrane helix</keyword>
<evidence type="ECO:0000256" key="1">
    <source>
        <dbReference type="SAM" id="Phobius"/>
    </source>
</evidence>
<dbReference type="EMBL" id="MHCP01000030">
    <property type="protein sequence ID" value="OGY22898.1"/>
    <property type="molecule type" value="Genomic_DNA"/>
</dbReference>
<dbReference type="STRING" id="1802593.A2172_03085"/>
<comment type="caution">
    <text evidence="2">The sequence shown here is derived from an EMBL/GenBank/DDBJ whole genome shotgun (WGS) entry which is preliminary data.</text>
</comment>
<dbReference type="Proteomes" id="UP000176631">
    <property type="component" value="Unassembled WGS sequence"/>
</dbReference>
<feature type="transmembrane region" description="Helical" evidence="1">
    <location>
        <begin position="108"/>
        <end position="135"/>
    </location>
</feature>
<keyword evidence="1" id="KW-0472">Membrane</keyword>
<proteinExistence type="predicted"/>
<gene>
    <name evidence="2" type="ORF">A2172_03085</name>
</gene>
<organism evidence="2 3">
    <name type="scientific">Candidatus Woykebacteria bacterium RBG_13_40_15</name>
    <dbReference type="NCBI Taxonomy" id="1802593"/>
    <lineage>
        <taxon>Bacteria</taxon>
        <taxon>Candidatus Woykeibacteriota</taxon>
    </lineage>
</organism>
<evidence type="ECO:0000313" key="2">
    <source>
        <dbReference type="EMBL" id="OGY22898.1"/>
    </source>
</evidence>
<dbReference type="AlphaFoldDB" id="A0A1G1W5G7"/>
<keyword evidence="1" id="KW-0812">Transmembrane</keyword>
<protein>
    <submittedName>
        <fullName evidence="2">Uncharacterized protein</fullName>
    </submittedName>
</protein>
<reference evidence="2 3" key="1">
    <citation type="journal article" date="2016" name="Nat. Commun.">
        <title>Thousands of microbial genomes shed light on interconnected biogeochemical processes in an aquifer system.</title>
        <authorList>
            <person name="Anantharaman K."/>
            <person name="Brown C.T."/>
            <person name="Hug L.A."/>
            <person name="Sharon I."/>
            <person name="Castelle C.J."/>
            <person name="Probst A.J."/>
            <person name="Thomas B.C."/>
            <person name="Singh A."/>
            <person name="Wilkins M.J."/>
            <person name="Karaoz U."/>
            <person name="Brodie E.L."/>
            <person name="Williams K.H."/>
            <person name="Hubbard S.S."/>
            <person name="Banfield J.F."/>
        </authorList>
    </citation>
    <scope>NUCLEOTIDE SEQUENCE [LARGE SCALE GENOMIC DNA]</scope>
</reference>
<evidence type="ECO:0000313" key="3">
    <source>
        <dbReference type="Proteomes" id="UP000176631"/>
    </source>
</evidence>
<feature type="transmembrane region" description="Helical" evidence="1">
    <location>
        <begin position="147"/>
        <end position="173"/>
    </location>
</feature>
<sequence length="179" mass="20398">MAKLALLTTAKRPLRFAITALLAIPVIAGVVWDEVLLAGPIIFLVDVFGFWLGYVVFCLAWAGIGLFVLSVWLRIEPWVKKHLLHPIFGKRESKNKKEERSKSWRERLVFWFARMTRAIGALAAAVILGPVYGWAVFKLLGYRERDVYILTLIATWIFGAIWVPFYGLGVWGFGLSRLF</sequence>
<feature type="transmembrane region" description="Helical" evidence="1">
    <location>
        <begin position="21"/>
        <end position="45"/>
    </location>
</feature>
<accession>A0A1G1W5G7</accession>
<feature type="transmembrane region" description="Helical" evidence="1">
    <location>
        <begin position="51"/>
        <end position="73"/>
    </location>
</feature>
<name>A0A1G1W5G7_9BACT</name>